<evidence type="ECO:0000256" key="2">
    <source>
        <dbReference type="ARBA" id="ARBA00003690"/>
    </source>
</evidence>
<dbReference type="SUPFAM" id="SSF48264">
    <property type="entry name" value="Cytochrome P450"/>
    <property type="match status" value="1"/>
</dbReference>
<evidence type="ECO:0000256" key="9">
    <source>
        <dbReference type="RuleBase" id="RU000461"/>
    </source>
</evidence>
<keyword evidence="6 8" id="KW-0408">Iron</keyword>
<reference evidence="10 11" key="1">
    <citation type="submission" date="2022-02" db="EMBL/GenBank/DDBJ databases">
        <title>Chromosome-level reference genomes for two strains of Caenorhabditis briggsae: an improved platform for comparative genomics.</title>
        <authorList>
            <person name="Stevens L."/>
            <person name="Andersen E.C."/>
        </authorList>
    </citation>
    <scope>NUCLEOTIDE SEQUENCE [LARGE SCALE GENOMIC DNA]</scope>
    <source>
        <strain evidence="10">QX1410_ONT</strain>
        <tissue evidence="10">Whole-organism</tissue>
    </source>
</reference>
<dbReference type="AlphaFoldDB" id="A0AAE9A679"/>
<dbReference type="GO" id="GO:0004497">
    <property type="term" value="F:monooxygenase activity"/>
    <property type="evidence" value="ECO:0007669"/>
    <property type="project" value="UniProtKB-KW"/>
</dbReference>
<comment type="function">
    <text evidence="2">May be involved in the metabolism of insect hormones and in the breakdown of synthetic insecticides.</text>
</comment>
<evidence type="ECO:0000256" key="3">
    <source>
        <dbReference type="ARBA" id="ARBA00010617"/>
    </source>
</evidence>
<sequence>MSFLRKREEQSDDQILVSCLDELSDSSNPIDIFPYIKRCALDIMYMCRSDGNKSRRTILSQSSLCKCSGDVQCSCDRKRYQSDFPNPAVILVARIPKAKRGVYKSDERIFNKYGITIPSGANISISPMLIHKNPEVFPNPAIFDPDRFLPDEISKRNAFDYIPFSAGLRNCVGQKFAQINEKVMIAHILRNFRLEPCGVTKPALEV</sequence>
<evidence type="ECO:0000313" key="10">
    <source>
        <dbReference type="EMBL" id="ULT92099.1"/>
    </source>
</evidence>
<evidence type="ECO:0000256" key="8">
    <source>
        <dbReference type="PIRSR" id="PIRSR602403-1"/>
    </source>
</evidence>
<evidence type="ECO:0000256" key="6">
    <source>
        <dbReference type="ARBA" id="ARBA00023004"/>
    </source>
</evidence>
<dbReference type="GO" id="GO:0020037">
    <property type="term" value="F:heme binding"/>
    <property type="evidence" value="ECO:0007669"/>
    <property type="project" value="InterPro"/>
</dbReference>
<accession>A0AAE9A679</accession>
<dbReference type="InterPro" id="IPR036396">
    <property type="entry name" value="Cyt_P450_sf"/>
</dbReference>
<protein>
    <submittedName>
        <fullName evidence="10">Uncharacterized protein</fullName>
    </submittedName>
</protein>
<comment type="similarity">
    <text evidence="3 9">Belongs to the cytochrome P450 family.</text>
</comment>
<dbReference type="InterPro" id="IPR001128">
    <property type="entry name" value="Cyt_P450"/>
</dbReference>
<keyword evidence="7 9" id="KW-0503">Monooxygenase</keyword>
<dbReference type="InterPro" id="IPR017972">
    <property type="entry name" value="Cyt_P450_CS"/>
</dbReference>
<dbReference type="InterPro" id="IPR002403">
    <property type="entry name" value="Cyt_P450_E_grp-IV"/>
</dbReference>
<dbReference type="InterPro" id="IPR050196">
    <property type="entry name" value="Cytochrome_P450_Monoox"/>
</dbReference>
<dbReference type="PRINTS" id="PR00465">
    <property type="entry name" value="EP450IV"/>
</dbReference>
<dbReference type="Gene3D" id="1.10.630.10">
    <property type="entry name" value="Cytochrome P450"/>
    <property type="match status" value="1"/>
</dbReference>
<dbReference type="PANTHER" id="PTHR24291:SF20">
    <property type="entry name" value="CYTOCHROME P450"/>
    <property type="match status" value="1"/>
</dbReference>
<organism evidence="10 11">
    <name type="scientific">Caenorhabditis briggsae</name>
    <dbReference type="NCBI Taxonomy" id="6238"/>
    <lineage>
        <taxon>Eukaryota</taxon>
        <taxon>Metazoa</taxon>
        <taxon>Ecdysozoa</taxon>
        <taxon>Nematoda</taxon>
        <taxon>Chromadorea</taxon>
        <taxon>Rhabditida</taxon>
        <taxon>Rhabditina</taxon>
        <taxon>Rhabditomorpha</taxon>
        <taxon>Rhabditoidea</taxon>
        <taxon>Rhabditidae</taxon>
        <taxon>Peloderinae</taxon>
        <taxon>Caenorhabditis</taxon>
    </lineage>
</organism>
<keyword evidence="5 8" id="KW-0479">Metal-binding</keyword>
<dbReference type="GO" id="GO:0016705">
    <property type="term" value="F:oxidoreductase activity, acting on paired donors, with incorporation or reduction of molecular oxygen"/>
    <property type="evidence" value="ECO:0007669"/>
    <property type="project" value="InterPro"/>
</dbReference>
<keyword evidence="9" id="KW-0560">Oxidoreductase</keyword>
<dbReference type="GO" id="GO:0005789">
    <property type="term" value="C:endoplasmic reticulum membrane"/>
    <property type="evidence" value="ECO:0007669"/>
    <property type="project" value="UniProtKB-SubCell"/>
</dbReference>
<evidence type="ECO:0000256" key="4">
    <source>
        <dbReference type="ARBA" id="ARBA00022617"/>
    </source>
</evidence>
<name>A0AAE9A679_CAEBR</name>
<feature type="binding site" description="axial binding residue" evidence="8">
    <location>
        <position position="171"/>
    </location>
    <ligand>
        <name>heme</name>
        <dbReference type="ChEBI" id="CHEBI:30413"/>
    </ligand>
    <ligandPart>
        <name>Fe</name>
        <dbReference type="ChEBI" id="CHEBI:18248"/>
    </ligandPart>
</feature>
<dbReference type="PROSITE" id="PS00086">
    <property type="entry name" value="CYTOCHROME_P450"/>
    <property type="match status" value="1"/>
</dbReference>
<dbReference type="PANTHER" id="PTHR24291">
    <property type="entry name" value="CYTOCHROME P450 FAMILY 4"/>
    <property type="match status" value="1"/>
</dbReference>
<dbReference type="GO" id="GO:0005506">
    <property type="term" value="F:iron ion binding"/>
    <property type="evidence" value="ECO:0007669"/>
    <property type="project" value="InterPro"/>
</dbReference>
<dbReference type="EMBL" id="CP090895">
    <property type="protein sequence ID" value="ULT92099.1"/>
    <property type="molecule type" value="Genomic_DNA"/>
</dbReference>
<keyword evidence="4 8" id="KW-0349">Heme</keyword>
<dbReference type="Pfam" id="PF00067">
    <property type="entry name" value="p450"/>
    <property type="match status" value="1"/>
</dbReference>
<evidence type="ECO:0000256" key="1">
    <source>
        <dbReference type="ARBA" id="ARBA00001971"/>
    </source>
</evidence>
<comment type="cofactor">
    <cofactor evidence="1 8">
        <name>heme</name>
        <dbReference type="ChEBI" id="CHEBI:30413"/>
    </cofactor>
</comment>
<evidence type="ECO:0000256" key="5">
    <source>
        <dbReference type="ARBA" id="ARBA00022723"/>
    </source>
</evidence>
<evidence type="ECO:0000256" key="7">
    <source>
        <dbReference type="ARBA" id="ARBA00023033"/>
    </source>
</evidence>
<dbReference type="Proteomes" id="UP000827892">
    <property type="component" value="Chromosome V"/>
</dbReference>
<proteinExistence type="inferred from homology"/>
<gene>
    <name evidence="10" type="ORF">L3Y34_009664</name>
</gene>
<evidence type="ECO:0000313" key="11">
    <source>
        <dbReference type="Proteomes" id="UP000827892"/>
    </source>
</evidence>